<sequence length="335" mass="35845">MSNPDPHPTETVCENDSSQPELLAPREVPLGGPRAMTVRRTLPQRALSLIGAWCFLDHYGPDEVTPTSGMKVPRHPHTGLATVSWLFDGAIDHLDSTGGEARIEPGDLALMTAGRGITHQEFSTEDTHLLRGVQLWYALPDAERHGEPDLQTYRAPDVGLDGGTARVFIGSLAGSTSPVRTRTAGLVAAEIVLDAGSEVVLELDPAFEYGVLADSGTPVVCDESMPVDHLRYHAPGHTHLVLGGGPDGARVVLVGGVPLGEQIVMWWNFVGRSHDEVAAYRARYQREIGAADGDPASTPVDEVDDDAELFGPWPNGTPDPIPAPVLPNARLRPRG</sequence>
<dbReference type="Proteomes" id="UP000006666">
    <property type="component" value="Chromosome"/>
</dbReference>
<keyword evidence="7" id="KW-1185">Reference proteome</keyword>
<evidence type="ECO:0000256" key="2">
    <source>
        <dbReference type="RuleBase" id="RU003457"/>
    </source>
</evidence>
<evidence type="ECO:0000259" key="5">
    <source>
        <dbReference type="Pfam" id="PF05726"/>
    </source>
</evidence>
<proteinExistence type="inferred from homology"/>
<name>C7NJI3_KYTSD</name>
<evidence type="ECO:0000256" key="1">
    <source>
        <dbReference type="ARBA" id="ARBA00008416"/>
    </source>
</evidence>
<dbReference type="Pfam" id="PF05726">
    <property type="entry name" value="Pirin_C"/>
    <property type="match status" value="1"/>
</dbReference>
<comment type="similarity">
    <text evidence="1 2">Belongs to the pirin family.</text>
</comment>
<feature type="domain" description="Pirin N-terminal" evidence="4">
    <location>
        <begin position="37"/>
        <end position="136"/>
    </location>
</feature>
<dbReference type="InterPro" id="IPR011051">
    <property type="entry name" value="RmlC_Cupin_sf"/>
</dbReference>
<gene>
    <name evidence="6" type="ordered locus">Ksed_02280</name>
</gene>
<evidence type="ECO:0000313" key="7">
    <source>
        <dbReference type="Proteomes" id="UP000006666"/>
    </source>
</evidence>
<dbReference type="STRING" id="478801.Ksed_02280"/>
<dbReference type="InterPro" id="IPR012093">
    <property type="entry name" value="Pirin"/>
</dbReference>
<accession>C7NJI3</accession>
<evidence type="ECO:0000259" key="4">
    <source>
        <dbReference type="Pfam" id="PF02678"/>
    </source>
</evidence>
<evidence type="ECO:0000256" key="3">
    <source>
        <dbReference type="SAM" id="MobiDB-lite"/>
    </source>
</evidence>
<protein>
    <submittedName>
        <fullName evidence="6">Pirin-related protein</fullName>
    </submittedName>
</protein>
<feature type="compositionally biased region" description="Pro residues" evidence="3">
    <location>
        <begin position="315"/>
        <end position="325"/>
    </location>
</feature>
<dbReference type="InterPro" id="IPR008778">
    <property type="entry name" value="Pirin_C_dom"/>
</dbReference>
<dbReference type="PANTHER" id="PTHR13903:SF8">
    <property type="entry name" value="PIRIN"/>
    <property type="match status" value="1"/>
</dbReference>
<dbReference type="InterPro" id="IPR003829">
    <property type="entry name" value="Pirin_N_dom"/>
</dbReference>
<reference evidence="6 7" key="1">
    <citation type="journal article" date="2009" name="Stand. Genomic Sci.">
        <title>Complete genome sequence of Kytococcus sedentarius type strain (541).</title>
        <authorList>
            <person name="Sims D."/>
            <person name="Brettin T."/>
            <person name="Detter J.C."/>
            <person name="Han C."/>
            <person name="Lapidus A."/>
            <person name="Copeland A."/>
            <person name="Glavina Del Rio T."/>
            <person name="Nolan M."/>
            <person name="Chen F."/>
            <person name="Lucas S."/>
            <person name="Tice H."/>
            <person name="Cheng J.F."/>
            <person name="Bruce D."/>
            <person name="Goodwin L."/>
            <person name="Pitluck S."/>
            <person name="Ovchinnikova G."/>
            <person name="Pati A."/>
            <person name="Ivanova N."/>
            <person name="Mavrommatis K."/>
            <person name="Chen A."/>
            <person name="Palaniappan K."/>
            <person name="D'haeseleer P."/>
            <person name="Chain P."/>
            <person name="Bristow J."/>
            <person name="Eisen J.A."/>
            <person name="Markowitz V."/>
            <person name="Hugenholtz P."/>
            <person name="Schneider S."/>
            <person name="Goker M."/>
            <person name="Pukall R."/>
            <person name="Kyrpides N.C."/>
            <person name="Klenk H.P."/>
        </authorList>
    </citation>
    <scope>NUCLEOTIDE SEQUENCE [LARGE SCALE GENOMIC DNA]</scope>
    <source>
        <strain evidence="7">ATCC 14392 / DSM 20547 / JCM 11482 / CCUG 33030 / NBRC 15357 / NCTC 11040 / CCM 314 / 541</strain>
    </source>
</reference>
<evidence type="ECO:0000313" key="6">
    <source>
        <dbReference type="EMBL" id="ACV05313.1"/>
    </source>
</evidence>
<dbReference type="RefSeq" id="WP_012801731.1">
    <property type="nucleotide sequence ID" value="NC_013169.1"/>
</dbReference>
<dbReference type="CDD" id="cd02909">
    <property type="entry name" value="cupin_pirin_N"/>
    <property type="match status" value="1"/>
</dbReference>
<feature type="region of interest" description="Disordered" evidence="3">
    <location>
        <begin position="290"/>
        <end position="335"/>
    </location>
</feature>
<dbReference type="SUPFAM" id="SSF51182">
    <property type="entry name" value="RmlC-like cupins"/>
    <property type="match status" value="1"/>
</dbReference>
<dbReference type="AlphaFoldDB" id="C7NJI3"/>
<dbReference type="HOGENOM" id="CLU_045717_1_0_11"/>
<dbReference type="KEGG" id="kse:Ksed_02280"/>
<dbReference type="Pfam" id="PF02678">
    <property type="entry name" value="Pirin"/>
    <property type="match status" value="1"/>
</dbReference>
<feature type="region of interest" description="Disordered" evidence="3">
    <location>
        <begin position="1"/>
        <end position="24"/>
    </location>
</feature>
<organism evidence="6 7">
    <name type="scientific">Kytococcus sedentarius (strain ATCC 14392 / DSM 20547 / JCM 11482 / CCUG 33030 / NBRC 15357 / NCTC 11040 / CCM 314 / 541)</name>
    <name type="common">Micrococcus sedentarius</name>
    <dbReference type="NCBI Taxonomy" id="478801"/>
    <lineage>
        <taxon>Bacteria</taxon>
        <taxon>Bacillati</taxon>
        <taxon>Actinomycetota</taxon>
        <taxon>Actinomycetes</taxon>
        <taxon>Micrococcales</taxon>
        <taxon>Kytococcaceae</taxon>
        <taxon>Kytococcus</taxon>
    </lineage>
</organism>
<feature type="domain" description="Pirin C-terminal" evidence="5">
    <location>
        <begin position="189"/>
        <end position="286"/>
    </location>
</feature>
<dbReference type="PANTHER" id="PTHR13903">
    <property type="entry name" value="PIRIN-RELATED"/>
    <property type="match status" value="1"/>
</dbReference>
<dbReference type="EMBL" id="CP001686">
    <property type="protein sequence ID" value="ACV05313.1"/>
    <property type="molecule type" value="Genomic_DNA"/>
</dbReference>
<dbReference type="Gene3D" id="2.60.120.10">
    <property type="entry name" value="Jelly Rolls"/>
    <property type="match status" value="2"/>
</dbReference>
<dbReference type="InterPro" id="IPR014710">
    <property type="entry name" value="RmlC-like_jellyroll"/>
</dbReference>
<dbReference type="eggNOG" id="COG1741">
    <property type="taxonomic scope" value="Bacteria"/>
</dbReference>